<keyword evidence="4" id="KW-0813">Transport</keyword>
<protein>
    <recommendedName>
        <fullName evidence="3">Flagellar FliJ protein</fullName>
    </recommendedName>
</protein>
<evidence type="ECO:0000256" key="8">
    <source>
        <dbReference type="ARBA" id="ARBA00022927"/>
    </source>
</evidence>
<keyword evidence="11" id="KW-0175">Coiled coil</keyword>
<evidence type="ECO:0000256" key="10">
    <source>
        <dbReference type="ARBA" id="ARBA00023225"/>
    </source>
</evidence>
<keyword evidence="5" id="KW-1003">Cell membrane</keyword>
<evidence type="ECO:0000256" key="6">
    <source>
        <dbReference type="ARBA" id="ARBA00022500"/>
    </source>
</evidence>
<keyword evidence="9" id="KW-0472">Membrane</keyword>
<evidence type="ECO:0000256" key="3">
    <source>
        <dbReference type="ARBA" id="ARBA00020392"/>
    </source>
</evidence>
<comment type="subcellular location">
    <subcellularLocation>
        <location evidence="1">Cell membrane</location>
        <topology evidence="1">Peripheral membrane protein</topology>
        <orientation evidence="1">Cytoplasmic side</orientation>
    </subcellularLocation>
</comment>
<evidence type="ECO:0000256" key="4">
    <source>
        <dbReference type="ARBA" id="ARBA00022448"/>
    </source>
</evidence>
<evidence type="ECO:0000256" key="7">
    <source>
        <dbReference type="ARBA" id="ARBA00022795"/>
    </source>
</evidence>
<evidence type="ECO:0000256" key="11">
    <source>
        <dbReference type="SAM" id="Coils"/>
    </source>
</evidence>
<keyword evidence="8" id="KW-0653">Protein transport</keyword>
<keyword evidence="12" id="KW-0966">Cell projection</keyword>
<dbReference type="InterPro" id="IPR052570">
    <property type="entry name" value="FliJ"/>
</dbReference>
<dbReference type="EMBL" id="CP136522">
    <property type="protein sequence ID" value="WOT06253.1"/>
    <property type="molecule type" value="Genomic_DNA"/>
</dbReference>
<evidence type="ECO:0000256" key="2">
    <source>
        <dbReference type="ARBA" id="ARBA00010004"/>
    </source>
</evidence>
<dbReference type="Pfam" id="PF02050">
    <property type="entry name" value="FliJ"/>
    <property type="match status" value="1"/>
</dbReference>
<dbReference type="RefSeq" id="WP_310470527.1">
    <property type="nucleotide sequence ID" value="NZ_CP136522.1"/>
</dbReference>
<feature type="coiled-coil region" evidence="11">
    <location>
        <begin position="11"/>
        <end position="40"/>
    </location>
</feature>
<reference evidence="12 13" key="1">
    <citation type="submission" date="2023-10" db="EMBL/GenBank/DDBJ databases">
        <title>Complete genome sequence of Shewanella sp. DAU334.</title>
        <authorList>
            <person name="Lee Y.-S."/>
            <person name="Jeong H.-R."/>
            <person name="Hwang E.-J."/>
            <person name="Choi Y.-L."/>
            <person name="Kim G.-D."/>
        </authorList>
    </citation>
    <scope>NUCLEOTIDE SEQUENCE [LARGE SCALE GENOMIC DNA]</scope>
    <source>
        <strain evidence="12 13">DAU334</strain>
    </source>
</reference>
<keyword evidence="12" id="KW-0969">Cilium</keyword>
<dbReference type="InterPro" id="IPR012823">
    <property type="entry name" value="Flagell_FliJ"/>
</dbReference>
<keyword evidence="7" id="KW-1005">Bacterial flagellum biogenesis</keyword>
<dbReference type="InterPro" id="IPR053716">
    <property type="entry name" value="Flag_assembly_chemotaxis_eff"/>
</dbReference>
<keyword evidence="6" id="KW-0145">Chemotaxis</keyword>
<evidence type="ECO:0000256" key="5">
    <source>
        <dbReference type="ARBA" id="ARBA00022475"/>
    </source>
</evidence>
<dbReference type="NCBIfam" id="TIGR02473">
    <property type="entry name" value="flagell_FliJ"/>
    <property type="match status" value="1"/>
</dbReference>
<comment type="similarity">
    <text evidence="2">Belongs to the FliJ family.</text>
</comment>
<organism evidence="12 13">
    <name type="scientific">Shewanella youngdeokensis</name>
    <dbReference type="NCBI Taxonomy" id="2999068"/>
    <lineage>
        <taxon>Bacteria</taxon>
        <taxon>Pseudomonadati</taxon>
        <taxon>Pseudomonadota</taxon>
        <taxon>Gammaproteobacteria</taxon>
        <taxon>Alteromonadales</taxon>
        <taxon>Shewanellaceae</taxon>
        <taxon>Shewanella</taxon>
    </lineage>
</organism>
<gene>
    <name evidence="12" type="primary">fliJ</name>
    <name evidence="12" type="ORF">RGE70_05490</name>
</gene>
<evidence type="ECO:0000313" key="12">
    <source>
        <dbReference type="EMBL" id="WOT06253.1"/>
    </source>
</evidence>
<evidence type="ECO:0000256" key="1">
    <source>
        <dbReference type="ARBA" id="ARBA00004413"/>
    </source>
</evidence>
<accession>A0ABZ0K1D5</accession>
<evidence type="ECO:0000313" key="13">
    <source>
        <dbReference type="Proteomes" id="UP001529491"/>
    </source>
</evidence>
<keyword evidence="13" id="KW-1185">Reference proteome</keyword>
<keyword evidence="12" id="KW-0282">Flagellum</keyword>
<dbReference type="Gene3D" id="1.10.287.1700">
    <property type="match status" value="1"/>
</dbReference>
<dbReference type="Proteomes" id="UP001529491">
    <property type="component" value="Chromosome"/>
</dbReference>
<keyword evidence="10" id="KW-1006">Bacterial flagellum protein export</keyword>
<dbReference type="PANTHER" id="PTHR38786:SF1">
    <property type="entry name" value="FLAGELLAR FLIJ PROTEIN"/>
    <property type="match status" value="1"/>
</dbReference>
<dbReference type="PANTHER" id="PTHR38786">
    <property type="entry name" value="FLAGELLAR FLIJ PROTEIN"/>
    <property type="match status" value="1"/>
</dbReference>
<name>A0ABZ0K1D5_9GAMM</name>
<evidence type="ECO:0000256" key="9">
    <source>
        <dbReference type="ARBA" id="ARBA00023136"/>
    </source>
</evidence>
<proteinExistence type="inferred from homology"/>
<sequence length="148" mass="17847">MAKKDPLFTVLKLMEEAEEQASLQLRAAQLELQRRQSQQKALQDYRLDYMKQMEQQQGKQISASYYHQFHQFIRQIDDAIVQQVNAVQEAQTQQQHRQVHWQEKQQKRKAVEMLLAKKAEQTQLAEQREEQKLIDEFASQQFYRKARR</sequence>